<feature type="transmembrane region" description="Helical" evidence="1">
    <location>
        <begin position="17"/>
        <end position="36"/>
    </location>
</feature>
<feature type="transmembrane region" description="Helical" evidence="1">
    <location>
        <begin position="137"/>
        <end position="162"/>
    </location>
</feature>
<proteinExistence type="predicted"/>
<feature type="transmembrane region" description="Helical" evidence="1">
    <location>
        <begin position="87"/>
        <end position="106"/>
    </location>
</feature>
<dbReference type="EMBL" id="JAVDVI010000007">
    <property type="protein sequence ID" value="MDR6967971.1"/>
    <property type="molecule type" value="Genomic_DNA"/>
</dbReference>
<protein>
    <recommendedName>
        <fullName evidence="4">Yip1 domain-containing protein</fullName>
    </recommendedName>
</protein>
<reference evidence="2 3" key="1">
    <citation type="submission" date="2023-07" db="EMBL/GenBank/DDBJ databases">
        <title>Sorghum-associated microbial communities from plants grown in Nebraska, USA.</title>
        <authorList>
            <person name="Schachtman D."/>
        </authorList>
    </citation>
    <scope>NUCLEOTIDE SEQUENCE [LARGE SCALE GENOMIC DNA]</scope>
    <source>
        <strain evidence="2 3">3773</strain>
    </source>
</reference>
<name>A0ABU1TPV2_9FLAO</name>
<keyword evidence="1" id="KW-0812">Transmembrane</keyword>
<evidence type="ECO:0000313" key="3">
    <source>
        <dbReference type="Proteomes" id="UP001255185"/>
    </source>
</evidence>
<keyword evidence="1" id="KW-1133">Transmembrane helix</keyword>
<evidence type="ECO:0008006" key="4">
    <source>
        <dbReference type="Google" id="ProtNLM"/>
    </source>
</evidence>
<feature type="transmembrane region" description="Helical" evidence="1">
    <location>
        <begin position="174"/>
        <end position="195"/>
    </location>
</feature>
<sequence length="196" mass="22197">MKTLLFNPFEKYAENKLLLFGIFITLAGSYLGYLFQGRFDGVIDLHFVPSTTLFEPLADNLINIFSLFLLLFLLGKYINPKTRVIDTLTPVMIARLPFYLLTFFNYQNYISGITEKLIASIDLQNTPTDLNIATSDLIITLLFSGISILFLVWFVILLFNGFKVATNSRGIKNNLLFAGAIILAEILSKIIFTFLN</sequence>
<evidence type="ECO:0000256" key="1">
    <source>
        <dbReference type="SAM" id="Phobius"/>
    </source>
</evidence>
<dbReference type="Proteomes" id="UP001255185">
    <property type="component" value="Unassembled WGS sequence"/>
</dbReference>
<organism evidence="2 3">
    <name type="scientific">Flavobacterium arsenatis</name>
    <dbReference type="NCBI Taxonomy" id="1484332"/>
    <lineage>
        <taxon>Bacteria</taxon>
        <taxon>Pseudomonadati</taxon>
        <taxon>Bacteroidota</taxon>
        <taxon>Flavobacteriia</taxon>
        <taxon>Flavobacteriales</taxon>
        <taxon>Flavobacteriaceae</taxon>
        <taxon>Flavobacterium</taxon>
    </lineage>
</organism>
<gene>
    <name evidence="2" type="ORF">J2X31_001985</name>
</gene>
<accession>A0ABU1TPV2</accession>
<dbReference type="RefSeq" id="WP_310026361.1">
    <property type="nucleotide sequence ID" value="NZ_JAVDVI010000007.1"/>
</dbReference>
<feature type="transmembrane region" description="Helical" evidence="1">
    <location>
        <begin position="56"/>
        <end position="75"/>
    </location>
</feature>
<evidence type="ECO:0000313" key="2">
    <source>
        <dbReference type="EMBL" id="MDR6967971.1"/>
    </source>
</evidence>
<comment type="caution">
    <text evidence="2">The sequence shown here is derived from an EMBL/GenBank/DDBJ whole genome shotgun (WGS) entry which is preliminary data.</text>
</comment>
<keyword evidence="1" id="KW-0472">Membrane</keyword>
<keyword evidence="3" id="KW-1185">Reference proteome</keyword>